<dbReference type="EMBL" id="MG264610">
    <property type="protein sequence ID" value="AUG32182.1"/>
    <property type="molecule type" value="Genomic_DNA"/>
</dbReference>
<geneLocation type="plastid" evidence="2"/>
<sequence length="265" mass="30234">MKYPGYKTLTVKNFDWLSSFYLIIISIFILNNGKIPEIFRSYFVTQSNTLDGATIVCTSTNIKLLDLTLHESNILKKRFGAHGPQSPVNQYITSMIDSITPLKFNTIMRLQDLKPYILKEANSKQVNPILLLSILFDEIHHRIVGEDCLILVHIGFLRTLGPSQLSINELIHQELIPLTPLFEQVTMAREMLLNTENNIGILANEINRFKNILGFHVKYILKSGGGIYCEKALATVAYMHNGKADYAYRVLQYMKDHELINLVFG</sequence>
<dbReference type="AlphaFoldDB" id="A0A2H4ZNQ9"/>
<protein>
    <submittedName>
        <fullName evidence="2">Uncharacterized protein</fullName>
    </submittedName>
</protein>
<evidence type="ECO:0000313" key="2">
    <source>
        <dbReference type="EMBL" id="AUG32182.1"/>
    </source>
</evidence>
<proteinExistence type="predicted"/>
<keyword evidence="1" id="KW-0812">Transmembrane</keyword>
<feature type="transmembrane region" description="Helical" evidence="1">
    <location>
        <begin position="16"/>
        <end position="33"/>
    </location>
</feature>
<name>A0A2H4ZNQ9_9EUKA</name>
<keyword evidence="1" id="KW-0472">Membrane</keyword>
<keyword evidence="2" id="KW-0934">Plastid</keyword>
<evidence type="ECO:0000256" key="1">
    <source>
        <dbReference type="SAM" id="Phobius"/>
    </source>
</evidence>
<gene>
    <name evidence="2" type="ORF">PLO_176</name>
</gene>
<organism evidence="2">
    <name type="scientific">Paulinella longichromatophora</name>
    <dbReference type="NCBI Taxonomy" id="1708747"/>
    <lineage>
        <taxon>Eukaryota</taxon>
        <taxon>Sar</taxon>
        <taxon>Rhizaria</taxon>
        <taxon>Cercozoa</taxon>
        <taxon>Imbricatea</taxon>
        <taxon>Silicofilosea</taxon>
        <taxon>Euglyphida</taxon>
        <taxon>Paulinellidae</taxon>
        <taxon>Paulinella</taxon>
    </lineage>
</organism>
<reference evidence="2" key="1">
    <citation type="submission" date="2017-10" db="EMBL/GenBank/DDBJ databases">
        <title>Paulinella longichromatophora chromatophore genome.</title>
        <authorList>
            <person name="Lhee D."/>
            <person name="Yoon H.S."/>
        </authorList>
    </citation>
    <scope>NUCLEOTIDE SEQUENCE</scope>
</reference>
<keyword evidence="1" id="KW-1133">Transmembrane helix</keyword>
<accession>A0A2H4ZNQ9</accession>